<dbReference type="Pfam" id="PF08044">
    <property type="entry name" value="DUF1707"/>
    <property type="match status" value="1"/>
</dbReference>
<gene>
    <name evidence="2" type="ORF">HGP29_04050</name>
</gene>
<dbReference type="RefSeq" id="WP_168881063.1">
    <property type="nucleotide sequence ID" value="NZ_JABAIL010000001.1"/>
</dbReference>
<reference evidence="2 3" key="1">
    <citation type="submission" date="2020-04" db="EMBL/GenBank/DDBJ databases">
        <title>Flammeovirga sp. SR4, a novel species isolated from seawater.</title>
        <authorList>
            <person name="Wang X."/>
        </authorList>
    </citation>
    <scope>NUCLEOTIDE SEQUENCE [LARGE SCALE GENOMIC DNA]</scope>
    <source>
        <strain evidence="2 3">SR4</strain>
    </source>
</reference>
<evidence type="ECO:0000313" key="2">
    <source>
        <dbReference type="EMBL" id="NLR90361.1"/>
    </source>
</evidence>
<dbReference type="Proteomes" id="UP000585050">
    <property type="component" value="Unassembled WGS sequence"/>
</dbReference>
<proteinExistence type="predicted"/>
<sequence>MKHKSQFGLPKRRKEVVSILEKAFIEGNLDEHDYENRLEIAMNADHVEILDGLLSDFPDQYKNNTNVIPLKSEASRGVLPQDPNKMSVTVLGEKHLHISTSQYAPSRMFTILGALKLSFDNNAMRNSVSNYEIVTMIGETKVDLRSKCLEGAELKIRIVKVIGEVVIKVAPGTHVIDHTKKILSEHSFSKKSKNWSSKISKVFSNNKAVVTPSVKEKVNCVVVLEGISLLGSITVIEYDE</sequence>
<accession>A0A7X8XUH7</accession>
<organism evidence="2 3">
    <name type="scientific">Flammeovirga agarivorans</name>
    <dbReference type="NCBI Taxonomy" id="2726742"/>
    <lineage>
        <taxon>Bacteria</taxon>
        <taxon>Pseudomonadati</taxon>
        <taxon>Bacteroidota</taxon>
        <taxon>Cytophagia</taxon>
        <taxon>Cytophagales</taxon>
        <taxon>Flammeovirgaceae</taxon>
        <taxon>Flammeovirga</taxon>
    </lineage>
</organism>
<dbReference type="InterPro" id="IPR012551">
    <property type="entry name" value="DUF1707_SHOCT-like"/>
</dbReference>
<evidence type="ECO:0000313" key="3">
    <source>
        <dbReference type="Proteomes" id="UP000585050"/>
    </source>
</evidence>
<dbReference type="AlphaFoldDB" id="A0A7X8XUH7"/>
<protein>
    <submittedName>
        <fullName evidence="2">DUF1707 domain-containing protein</fullName>
    </submittedName>
</protein>
<feature type="domain" description="DUF1707" evidence="1">
    <location>
        <begin position="13"/>
        <end position="58"/>
    </location>
</feature>
<name>A0A7X8XUH7_9BACT</name>
<evidence type="ECO:0000259" key="1">
    <source>
        <dbReference type="Pfam" id="PF08044"/>
    </source>
</evidence>
<comment type="caution">
    <text evidence="2">The sequence shown here is derived from an EMBL/GenBank/DDBJ whole genome shotgun (WGS) entry which is preliminary data.</text>
</comment>
<dbReference type="EMBL" id="JABAIL010000001">
    <property type="protein sequence ID" value="NLR90361.1"/>
    <property type="molecule type" value="Genomic_DNA"/>
</dbReference>
<keyword evidence="3" id="KW-1185">Reference proteome</keyword>